<keyword evidence="4" id="KW-1185">Reference proteome</keyword>
<dbReference type="EMBL" id="BMMV01000004">
    <property type="protein sequence ID" value="GGJ85306.1"/>
    <property type="molecule type" value="Genomic_DNA"/>
</dbReference>
<protein>
    <recommendedName>
        <fullName evidence="2">Dynamin N-terminal domain-containing protein</fullName>
    </recommendedName>
</protein>
<name>A0ABQ2E1Y9_9ACTN</name>
<dbReference type="Pfam" id="PF00350">
    <property type="entry name" value="Dynamin_N"/>
    <property type="match status" value="1"/>
</dbReference>
<reference evidence="4" key="1">
    <citation type="journal article" date="2019" name="Int. J. Syst. Evol. Microbiol.">
        <title>The Global Catalogue of Microorganisms (GCM) 10K type strain sequencing project: providing services to taxonomists for standard genome sequencing and annotation.</title>
        <authorList>
            <consortium name="The Broad Institute Genomics Platform"/>
            <consortium name="The Broad Institute Genome Sequencing Center for Infectious Disease"/>
            <person name="Wu L."/>
            <person name="Ma J."/>
        </authorList>
    </citation>
    <scope>NUCLEOTIDE SEQUENCE [LARGE SCALE GENOMIC DNA]</scope>
    <source>
        <strain evidence="4">CGMCC 4.7275</strain>
    </source>
</reference>
<comment type="caution">
    <text evidence="3">The sequence shown here is derived from an EMBL/GenBank/DDBJ whole genome shotgun (WGS) entry which is preliminary data.</text>
</comment>
<dbReference type="SUPFAM" id="SSF52540">
    <property type="entry name" value="P-loop containing nucleoside triphosphate hydrolases"/>
    <property type="match status" value="1"/>
</dbReference>
<evidence type="ECO:0000313" key="3">
    <source>
        <dbReference type="EMBL" id="GGJ85306.1"/>
    </source>
</evidence>
<gene>
    <name evidence="3" type="ORF">GCM10011583_16190</name>
</gene>
<proteinExistence type="predicted"/>
<feature type="compositionally biased region" description="Basic and acidic residues" evidence="1">
    <location>
        <begin position="668"/>
        <end position="679"/>
    </location>
</feature>
<feature type="region of interest" description="Disordered" evidence="1">
    <location>
        <begin position="102"/>
        <end position="130"/>
    </location>
</feature>
<dbReference type="PANTHER" id="PTHR43681:SF1">
    <property type="entry name" value="SARCALUMENIN"/>
    <property type="match status" value="1"/>
</dbReference>
<sequence>MSRYQSLRSELLALFDTVTATAEATGAAHTAARLDAARRRLSEGRLTVAVCGEFKRGKSTLLNALLGEPGLLPTDTVLTTRLVTTVEYGVTEEIAVVLEVEEPEDEPAVAPEGPGGDGLSGDPGGRAEPRTVRRIISRSEIKDYVTEANNPHNARRALHLEIRTPNPRLEAGIRWVDTPGVGGMYEEHTAVALAFLPQADALLFVADATQPLTRHESDFIRTASDAAKVDDDTDAQIFVLTKTDLVGSYDQVLAALTDKVVKATGRPAGELTIVPVSAQARLDHLADGDTADWELSNFAALEAALWAALNRRRTKVLLGDALTALGSGTQALIDPVDAAIDSQRRATKAELGKLRDDYLVRQGRLEQLGKSNSLWRSELTAAMTTVRTDLRGQASAGLDQIWLTAYADYLYKKEYLKNPDALVRQISLDAAGLVATLNETAGREAARILGEFTLSSGLSLGSPRFTRLPDPPVPPVDVRTGVGQDERPHSLGRRVREVTVVAGAGGVVGAGTGAGVGALLGTLFLPGAGTAVGAQFGAWAGSIVGALFGAGVGHRHSADEAAKQEREAERGSLKETLTPLRKSQETHLRASVDALVAEMSTAVVTELESRITQERESVNASLARIRETYEAQEQDAEQRVQRLQNERVPLQRTLNRLQDIGAEAARPGADREDRDEHPGGGDGNGDAGEEAGS</sequence>
<organism evidence="3 4">
    <name type="scientific">Streptomyces camponoticapitis</name>
    <dbReference type="NCBI Taxonomy" id="1616125"/>
    <lineage>
        <taxon>Bacteria</taxon>
        <taxon>Bacillati</taxon>
        <taxon>Actinomycetota</taxon>
        <taxon>Actinomycetes</taxon>
        <taxon>Kitasatosporales</taxon>
        <taxon>Streptomycetaceae</taxon>
        <taxon>Streptomyces</taxon>
    </lineage>
</organism>
<dbReference type="RefSeq" id="WP_189106639.1">
    <property type="nucleotide sequence ID" value="NZ_BMMV01000004.1"/>
</dbReference>
<dbReference type="InterPro" id="IPR027417">
    <property type="entry name" value="P-loop_NTPase"/>
</dbReference>
<evidence type="ECO:0000259" key="2">
    <source>
        <dbReference type="Pfam" id="PF00350"/>
    </source>
</evidence>
<accession>A0ABQ2E1Y9</accession>
<dbReference type="InterPro" id="IPR051943">
    <property type="entry name" value="TRAFAC_Dynamin-like_GTPase"/>
</dbReference>
<dbReference type="PANTHER" id="PTHR43681">
    <property type="entry name" value="TRANSMEMBRANE GTPASE FZO"/>
    <property type="match status" value="1"/>
</dbReference>
<feature type="region of interest" description="Disordered" evidence="1">
    <location>
        <begin position="463"/>
        <end position="487"/>
    </location>
</feature>
<feature type="domain" description="Dynamin N-terminal" evidence="2">
    <location>
        <begin position="48"/>
        <end position="242"/>
    </location>
</feature>
<dbReference type="InterPro" id="IPR045063">
    <property type="entry name" value="Dynamin_N"/>
</dbReference>
<dbReference type="Gene3D" id="3.40.50.300">
    <property type="entry name" value="P-loop containing nucleotide triphosphate hydrolases"/>
    <property type="match status" value="1"/>
</dbReference>
<evidence type="ECO:0000313" key="4">
    <source>
        <dbReference type="Proteomes" id="UP000660265"/>
    </source>
</evidence>
<feature type="compositionally biased region" description="Gly residues" evidence="1">
    <location>
        <begin position="113"/>
        <end position="124"/>
    </location>
</feature>
<dbReference type="Proteomes" id="UP000660265">
    <property type="component" value="Unassembled WGS sequence"/>
</dbReference>
<feature type="region of interest" description="Disordered" evidence="1">
    <location>
        <begin position="652"/>
        <end position="693"/>
    </location>
</feature>
<evidence type="ECO:0000256" key="1">
    <source>
        <dbReference type="SAM" id="MobiDB-lite"/>
    </source>
</evidence>